<evidence type="ECO:0000313" key="3">
    <source>
        <dbReference type="Proteomes" id="UP001234989"/>
    </source>
</evidence>
<feature type="region of interest" description="Disordered" evidence="1">
    <location>
        <begin position="1"/>
        <end position="31"/>
    </location>
</feature>
<dbReference type="InterPro" id="IPR032567">
    <property type="entry name" value="RTL1-rel"/>
</dbReference>
<protein>
    <submittedName>
        <fullName evidence="2">Uncharacterized protein</fullName>
    </submittedName>
</protein>
<dbReference type="EMBL" id="CP133621">
    <property type="protein sequence ID" value="WMV51235.1"/>
    <property type="molecule type" value="Genomic_DNA"/>
</dbReference>
<dbReference type="PANTHER" id="PTHR15503">
    <property type="entry name" value="LDOC1 RELATED"/>
    <property type="match status" value="1"/>
</dbReference>
<dbReference type="PANTHER" id="PTHR15503:SF45">
    <property type="entry name" value="RNA-DIRECTED DNA POLYMERASE HOMOLOG"/>
    <property type="match status" value="1"/>
</dbReference>
<gene>
    <name evidence="2" type="ORF">MTR67_044620</name>
</gene>
<organism evidence="2 3">
    <name type="scientific">Solanum verrucosum</name>
    <dbReference type="NCBI Taxonomy" id="315347"/>
    <lineage>
        <taxon>Eukaryota</taxon>
        <taxon>Viridiplantae</taxon>
        <taxon>Streptophyta</taxon>
        <taxon>Embryophyta</taxon>
        <taxon>Tracheophyta</taxon>
        <taxon>Spermatophyta</taxon>
        <taxon>Magnoliopsida</taxon>
        <taxon>eudicotyledons</taxon>
        <taxon>Gunneridae</taxon>
        <taxon>Pentapetalae</taxon>
        <taxon>asterids</taxon>
        <taxon>lamiids</taxon>
        <taxon>Solanales</taxon>
        <taxon>Solanaceae</taxon>
        <taxon>Solanoideae</taxon>
        <taxon>Solaneae</taxon>
        <taxon>Solanum</taxon>
    </lineage>
</organism>
<dbReference type="Gene3D" id="3.10.10.10">
    <property type="entry name" value="HIV Type 1 Reverse Transcriptase, subunit A, domain 1"/>
    <property type="match status" value="1"/>
</dbReference>
<dbReference type="SUPFAM" id="SSF56672">
    <property type="entry name" value="DNA/RNA polymerases"/>
    <property type="match status" value="1"/>
</dbReference>
<feature type="compositionally biased region" description="Pro residues" evidence="1">
    <location>
        <begin position="18"/>
        <end position="27"/>
    </location>
</feature>
<dbReference type="AlphaFoldDB" id="A0AAF0UR63"/>
<name>A0AAF0UR63_SOLVR</name>
<proteinExistence type="predicted"/>
<reference evidence="2" key="1">
    <citation type="submission" date="2023-08" db="EMBL/GenBank/DDBJ databases">
        <title>A de novo genome assembly of Solanum verrucosum Schlechtendal, a Mexican diploid species geographically isolated from the other diploid A-genome species in potato relatives.</title>
        <authorList>
            <person name="Hosaka K."/>
        </authorList>
    </citation>
    <scope>NUCLEOTIDE SEQUENCE</scope>
    <source>
        <tissue evidence="2">Young leaves</tissue>
    </source>
</reference>
<keyword evidence="3" id="KW-1185">Reference proteome</keyword>
<sequence length="103" mass="11679">MFLTTGRGGIRRRLTSRPPNPALTPPRPSKDRRGLHVLVVNEFPKDIPGVLPERVIDFGIDLLPDTQPISIHPYRMAAAELKEFKEHLKDLLDKGFIRSSIFP</sequence>
<evidence type="ECO:0000256" key="1">
    <source>
        <dbReference type="SAM" id="MobiDB-lite"/>
    </source>
</evidence>
<accession>A0AAF0UR63</accession>
<dbReference type="Proteomes" id="UP001234989">
    <property type="component" value="Chromosome 10"/>
</dbReference>
<evidence type="ECO:0000313" key="2">
    <source>
        <dbReference type="EMBL" id="WMV51235.1"/>
    </source>
</evidence>
<dbReference type="InterPro" id="IPR043502">
    <property type="entry name" value="DNA/RNA_pol_sf"/>
</dbReference>